<dbReference type="InterPro" id="IPR011059">
    <property type="entry name" value="Metal-dep_hydrolase_composite"/>
</dbReference>
<dbReference type="PANTHER" id="PTHR43135">
    <property type="entry name" value="ALPHA-D-RIBOSE 1-METHYLPHOSPHONATE 5-TRIPHOSPHATE DIPHOSPHATASE"/>
    <property type="match status" value="1"/>
</dbReference>
<dbReference type="InterPro" id="IPR006680">
    <property type="entry name" value="Amidohydro-rel"/>
</dbReference>
<protein>
    <recommendedName>
        <fullName evidence="1">Amidohydrolase-related domain-containing protein</fullName>
    </recommendedName>
</protein>
<evidence type="ECO:0000313" key="2">
    <source>
        <dbReference type="EMBL" id="KAF9883894.1"/>
    </source>
</evidence>
<dbReference type="Gene3D" id="3.40.50.10910">
    <property type="entry name" value="Amidohydrolase"/>
    <property type="match status" value="1"/>
</dbReference>
<evidence type="ECO:0000259" key="1">
    <source>
        <dbReference type="Pfam" id="PF01979"/>
    </source>
</evidence>
<name>A0AAD4CCE9_ASPNN</name>
<dbReference type="Pfam" id="PF01979">
    <property type="entry name" value="Amidohydro_1"/>
    <property type="match status" value="1"/>
</dbReference>
<gene>
    <name evidence="2" type="ORF">FE257_002688</name>
</gene>
<keyword evidence="3" id="KW-1185">Reference proteome</keyword>
<sequence>MEQVEPTSAVARTFILKNVRIFHGAGFTECQSIAITGDKIGNNLESSSEIIDCAGYFLIPGLIDAHVHLQHEGHLHELARHGVTTALDMAMWPADKMNGLRGKRGLPDIRSAGLPVTAAGSVHSCMLPLPKEALLSHPDQAEAFVQSRITEGSDYIKVISDVPGPTQETLNAVSAAAHIKDKLVVAHASAFTPFNMALEANVDVITHSPRDKVVSGTIAQRMVKNDVISVPTLTMMRATSSRPPIGAVLGMAISKPSVLSAIIRAKRSGQGPQTYANARDSVAAMYRAGVPVLAGTDCHEEPNSFFDVKHGDSLHTELELLVEAGLSPLDALRAATVLPAKHFRLLDRGIITEGKRADLVLLRGDPTNDIRASRTIERVWCGGIEFRRPV</sequence>
<organism evidence="2 3">
    <name type="scientific">Aspergillus nanangensis</name>
    <dbReference type="NCBI Taxonomy" id="2582783"/>
    <lineage>
        <taxon>Eukaryota</taxon>
        <taxon>Fungi</taxon>
        <taxon>Dikarya</taxon>
        <taxon>Ascomycota</taxon>
        <taxon>Pezizomycotina</taxon>
        <taxon>Eurotiomycetes</taxon>
        <taxon>Eurotiomycetidae</taxon>
        <taxon>Eurotiales</taxon>
        <taxon>Aspergillaceae</taxon>
        <taxon>Aspergillus</taxon>
        <taxon>Aspergillus subgen. Circumdati</taxon>
    </lineage>
</organism>
<dbReference type="GO" id="GO:0016810">
    <property type="term" value="F:hydrolase activity, acting on carbon-nitrogen (but not peptide) bonds"/>
    <property type="evidence" value="ECO:0007669"/>
    <property type="project" value="InterPro"/>
</dbReference>
<dbReference type="SUPFAM" id="SSF51338">
    <property type="entry name" value="Composite domain of metallo-dependent hydrolases"/>
    <property type="match status" value="1"/>
</dbReference>
<dbReference type="InterPro" id="IPR032466">
    <property type="entry name" value="Metal_Hydrolase"/>
</dbReference>
<dbReference type="AlphaFoldDB" id="A0AAD4CCE9"/>
<comment type="caution">
    <text evidence="2">The sequence shown here is derived from an EMBL/GenBank/DDBJ whole genome shotgun (WGS) entry which is preliminary data.</text>
</comment>
<accession>A0AAD4CCE9</accession>
<reference evidence="2" key="2">
    <citation type="submission" date="2020-02" db="EMBL/GenBank/DDBJ databases">
        <authorList>
            <person name="Gilchrist C.L.M."/>
            <person name="Chooi Y.-H."/>
        </authorList>
    </citation>
    <scope>NUCLEOTIDE SEQUENCE</scope>
    <source>
        <strain evidence="2">MST-FP2251</strain>
    </source>
</reference>
<dbReference type="Gene3D" id="2.30.40.10">
    <property type="entry name" value="Urease, subunit C, domain 1"/>
    <property type="match status" value="1"/>
</dbReference>
<dbReference type="Gene3D" id="3.30.110.90">
    <property type="entry name" value="Amidohydrolase"/>
    <property type="match status" value="1"/>
</dbReference>
<evidence type="ECO:0000313" key="3">
    <source>
        <dbReference type="Proteomes" id="UP001194746"/>
    </source>
</evidence>
<feature type="domain" description="Amidohydrolase-related" evidence="1">
    <location>
        <begin position="57"/>
        <end position="383"/>
    </location>
</feature>
<reference evidence="2" key="1">
    <citation type="journal article" date="2019" name="Beilstein J. Org. Chem.">
        <title>Nanangenines: drimane sesquiterpenoids as the dominant metabolite cohort of a novel Australian fungus, Aspergillus nanangensis.</title>
        <authorList>
            <person name="Lacey H.J."/>
            <person name="Gilchrist C.L.M."/>
            <person name="Crombie A."/>
            <person name="Kalaitzis J.A."/>
            <person name="Vuong D."/>
            <person name="Rutledge P.J."/>
            <person name="Turner P."/>
            <person name="Pitt J.I."/>
            <person name="Lacey E."/>
            <person name="Chooi Y.H."/>
            <person name="Piggott A.M."/>
        </authorList>
    </citation>
    <scope>NUCLEOTIDE SEQUENCE</scope>
    <source>
        <strain evidence="2">MST-FP2251</strain>
    </source>
</reference>
<dbReference type="Proteomes" id="UP001194746">
    <property type="component" value="Unassembled WGS sequence"/>
</dbReference>
<dbReference type="EMBL" id="VCAU01000143">
    <property type="protein sequence ID" value="KAF9883894.1"/>
    <property type="molecule type" value="Genomic_DNA"/>
</dbReference>
<dbReference type="SUPFAM" id="SSF51556">
    <property type="entry name" value="Metallo-dependent hydrolases"/>
    <property type="match status" value="1"/>
</dbReference>
<dbReference type="InterPro" id="IPR051781">
    <property type="entry name" value="Metallo-dep_Hydrolase"/>
</dbReference>
<proteinExistence type="predicted"/>
<dbReference type="PANTHER" id="PTHR43135:SF3">
    <property type="entry name" value="ALPHA-D-RIBOSE 1-METHYLPHOSPHONATE 5-TRIPHOSPHATE DIPHOSPHATASE"/>
    <property type="match status" value="1"/>
</dbReference>
<dbReference type="Gene3D" id="1.20.58.520">
    <property type="entry name" value="Amidohydrolase"/>
    <property type="match status" value="1"/>
</dbReference>